<evidence type="ECO:0000313" key="3">
    <source>
        <dbReference type="Proteomes" id="UP000649179"/>
    </source>
</evidence>
<dbReference type="GO" id="GO:0016787">
    <property type="term" value="F:hydrolase activity"/>
    <property type="evidence" value="ECO:0007669"/>
    <property type="project" value="UniProtKB-KW"/>
</dbReference>
<organism evidence="2 3">
    <name type="scientific">Marmoricola endophyticus</name>
    <dbReference type="NCBI Taxonomy" id="2040280"/>
    <lineage>
        <taxon>Bacteria</taxon>
        <taxon>Bacillati</taxon>
        <taxon>Actinomycetota</taxon>
        <taxon>Actinomycetes</taxon>
        <taxon>Propionibacteriales</taxon>
        <taxon>Nocardioidaceae</taxon>
        <taxon>Marmoricola</taxon>
    </lineage>
</organism>
<feature type="domain" description="AB hydrolase-1" evidence="1">
    <location>
        <begin position="30"/>
        <end position="182"/>
    </location>
</feature>
<sequence>MPLFRRDAFPDDPPGRAVARLEPDGECRGVVLMLHGGTQQSTEPVDAGSASLWRTTVMRDRIAPRLLRHGYAVWLLRYAVRGWNGTGAPVADARWALAQVREAHPGVPVVLLGHSMGGRTAAYVADDPSVVGVVALAPWFDPADPVAPLRDRTLVAGHGLRDRITSAVRTKAFVERARAVARRAEFRPLGAAGHYMLYRAGRWNRFARDQSLLQLGDADGLR</sequence>
<dbReference type="SUPFAM" id="SSF53474">
    <property type="entry name" value="alpha/beta-Hydrolases"/>
    <property type="match status" value="1"/>
</dbReference>
<dbReference type="InterPro" id="IPR000073">
    <property type="entry name" value="AB_hydrolase_1"/>
</dbReference>
<keyword evidence="2" id="KW-0378">Hydrolase</keyword>
<evidence type="ECO:0000313" key="2">
    <source>
        <dbReference type="EMBL" id="GGF39768.1"/>
    </source>
</evidence>
<reference evidence="2" key="2">
    <citation type="submission" date="2020-09" db="EMBL/GenBank/DDBJ databases">
        <authorList>
            <person name="Sun Q."/>
            <person name="Zhou Y."/>
        </authorList>
    </citation>
    <scope>NUCLEOTIDE SEQUENCE</scope>
    <source>
        <strain evidence="2">CGMCC 1.16067</strain>
    </source>
</reference>
<proteinExistence type="predicted"/>
<gene>
    <name evidence="2" type="ORF">GCM10011519_11780</name>
</gene>
<dbReference type="Pfam" id="PF00561">
    <property type="entry name" value="Abhydrolase_1"/>
    <property type="match status" value="1"/>
</dbReference>
<dbReference type="EMBL" id="BMKQ01000001">
    <property type="protein sequence ID" value="GGF39768.1"/>
    <property type="molecule type" value="Genomic_DNA"/>
</dbReference>
<keyword evidence="3" id="KW-1185">Reference proteome</keyword>
<name>A0A917BFJ1_9ACTN</name>
<dbReference type="InterPro" id="IPR029058">
    <property type="entry name" value="AB_hydrolase_fold"/>
</dbReference>
<dbReference type="AlphaFoldDB" id="A0A917BFJ1"/>
<dbReference type="RefSeq" id="WP_229660638.1">
    <property type="nucleotide sequence ID" value="NZ_BMKQ01000001.1"/>
</dbReference>
<accession>A0A917BFJ1</accession>
<dbReference type="Gene3D" id="3.40.50.1820">
    <property type="entry name" value="alpha/beta hydrolase"/>
    <property type="match status" value="1"/>
</dbReference>
<evidence type="ECO:0000259" key="1">
    <source>
        <dbReference type="Pfam" id="PF00561"/>
    </source>
</evidence>
<protein>
    <submittedName>
        <fullName evidence="2">Alpha/beta hydrolase</fullName>
    </submittedName>
</protein>
<reference evidence="2" key="1">
    <citation type="journal article" date="2014" name="Int. J. Syst. Evol. Microbiol.">
        <title>Complete genome sequence of Corynebacterium casei LMG S-19264T (=DSM 44701T), isolated from a smear-ripened cheese.</title>
        <authorList>
            <consortium name="US DOE Joint Genome Institute (JGI-PGF)"/>
            <person name="Walter F."/>
            <person name="Albersmeier A."/>
            <person name="Kalinowski J."/>
            <person name="Ruckert C."/>
        </authorList>
    </citation>
    <scope>NUCLEOTIDE SEQUENCE</scope>
    <source>
        <strain evidence="2">CGMCC 1.16067</strain>
    </source>
</reference>
<dbReference type="Proteomes" id="UP000649179">
    <property type="component" value="Unassembled WGS sequence"/>
</dbReference>
<comment type="caution">
    <text evidence="2">The sequence shown here is derived from an EMBL/GenBank/DDBJ whole genome shotgun (WGS) entry which is preliminary data.</text>
</comment>